<dbReference type="STRING" id="429728.SAMN05216456_2669"/>
<dbReference type="RefSeq" id="WP_092425399.1">
    <property type="nucleotide sequence ID" value="NZ_FPCK01000003.1"/>
</dbReference>
<keyword evidence="1" id="KW-0732">Signal</keyword>
<dbReference type="EMBL" id="FPCK01000003">
    <property type="protein sequence ID" value="SFV36943.1"/>
    <property type="molecule type" value="Genomic_DNA"/>
</dbReference>
<proteinExistence type="predicted"/>
<dbReference type="OrthoDB" id="323914at2"/>
<dbReference type="Proteomes" id="UP000199074">
    <property type="component" value="Unassembled WGS sequence"/>
</dbReference>
<protein>
    <recommendedName>
        <fullName evidence="4">Outer membrane protein beta-barrel domain-containing protein</fullName>
    </recommendedName>
</protein>
<dbReference type="AlphaFoldDB" id="A0A1I7NQP4"/>
<feature type="signal peptide" evidence="1">
    <location>
        <begin position="1"/>
        <end position="20"/>
    </location>
</feature>
<name>A0A1I7NQP4_9HYPH</name>
<accession>A0A1I7NQP4</accession>
<sequence>MKRALFLLSTLLCGVSVATAQDSTGANDQNVFVMGGPLTRDYFSDALTPWDNVYESNFFAGFGYQQFLYQYGVFHLGLEGGLGIRAGESASLELWGGAVARLEVFKMGGLNITPSLTAGLSVVTDTIGVETERAAAINRAVPVLYYLGPEIAVSHDALPDYEGFVRIQHRSGGFGTIAEIDGSNAVAVGLRYKF</sequence>
<evidence type="ECO:0000313" key="3">
    <source>
        <dbReference type="Proteomes" id="UP000199074"/>
    </source>
</evidence>
<gene>
    <name evidence="2" type="ORF">SAMN05216456_2669</name>
</gene>
<evidence type="ECO:0000313" key="2">
    <source>
        <dbReference type="EMBL" id="SFV36943.1"/>
    </source>
</evidence>
<evidence type="ECO:0008006" key="4">
    <source>
        <dbReference type="Google" id="ProtNLM"/>
    </source>
</evidence>
<reference evidence="2 3" key="1">
    <citation type="submission" date="2016-10" db="EMBL/GenBank/DDBJ databases">
        <authorList>
            <person name="de Groot N.N."/>
        </authorList>
    </citation>
    <scope>NUCLEOTIDE SEQUENCE [LARGE SCALE GENOMIC DNA]</scope>
    <source>
        <strain evidence="2 3">IPL20</strain>
    </source>
</reference>
<feature type="chain" id="PRO_5011579210" description="Outer membrane protein beta-barrel domain-containing protein" evidence="1">
    <location>
        <begin position="21"/>
        <end position="194"/>
    </location>
</feature>
<organism evidence="2 3">
    <name type="scientific">Devosia crocina</name>
    <dbReference type="NCBI Taxonomy" id="429728"/>
    <lineage>
        <taxon>Bacteria</taxon>
        <taxon>Pseudomonadati</taxon>
        <taxon>Pseudomonadota</taxon>
        <taxon>Alphaproteobacteria</taxon>
        <taxon>Hyphomicrobiales</taxon>
        <taxon>Devosiaceae</taxon>
        <taxon>Devosia</taxon>
    </lineage>
</organism>
<keyword evidence="3" id="KW-1185">Reference proteome</keyword>
<evidence type="ECO:0000256" key="1">
    <source>
        <dbReference type="SAM" id="SignalP"/>
    </source>
</evidence>